<dbReference type="EMBL" id="JEWH01000004">
    <property type="protein sequence ID" value="EXB07168.1"/>
    <property type="molecule type" value="Genomic_DNA"/>
</dbReference>
<proteinExistence type="predicted"/>
<dbReference type="PATRIC" id="fig|1310613.3.peg.529"/>
<accession>A0A009ITL0</accession>
<evidence type="ECO:0000313" key="1">
    <source>
        <dbReference type="EMBL" id="EXB07168.1"/>
    </source>
</evidence>
<name>A0A009ITL0_ACIB9</name>
<dbReference type="AlphaFoldDB" id="A0A009ITL0"/>
<comment type="caution">
    <text evidence="1">The sequence shown here is derived from an EMBL/GenBank/DDBJ whole genome shotgun (WGS) entry which is preliminary data.</text>
</comment>
<dbReference type="Proteomes" id="UP000020595">
    <property type="component" value="Unassembled WGS sequence"/>
</dbReference>
<gene>
    <name evidence="1" type="ORF">J512_0554</name>
</gene>
<reference evidence="1 2" key="1">
    <citation type="submission" date="2014-02" db="EMBL/GenBank/DDBJ databases">
        <title>Comparative genomics and transcriptomics to identify genetic mechanisms underlying the emergence of carbapenem resistant Acinetobacter baumannii (CRAb).</title>
        <authorList>
            <person name="Harris A.D."/>
            <person name="Johnson K.J."/>
            <person name="George J."/>
            <person name="Shefchek K."/>
            <person name="Daugherty S.C."/>
            <person name="Parankush S."/>
            <person name="Sadzewicz L."/>
            <person name="Tallon L."/>
            <person name="Sengamalay N."/>
            <person name="Hazen T.H."/>
            <person name="Rasko D.A."/>
        </authorList>
    </citation>
    <scope>NUCLEOTIDE SEQUENCE [LARGE SCALE GENOMIC DNA]</scope>
    <source>
        <strain evidence="1 2">1295743</strain>
    </source>
</reference>
<sequence length="41" mass="4832">MMSNHLMNKNYGDCYRKYGGVVNMLKLNNHAHPMVNNFLNF</sequence>
<organism evidence="1 2">
    <name type="scientific">Acinetobacter baumannii (strain 1295743)</name>
    <dbReference type="NCBI Taxonomy" id="1310613"/>
    <lineage>
        <taxon>Bacteria</taxon>
        <taxon>Pseudomonadati</taxon>
        <taxon>Pseudomonadota</taxon>
        <taxon>Gammaproteobacteria</taxon>
        <taxon>Moraxellales</taxon>
        <taxon>Moraxellaceae</taxon>
        <taxon>Acinetobacter</taxon>
        <taxon>Acinetobacter calcoaceticus/baumannii complex</taxon>
    </lineage>
</organism>
<protein>
    <submittedName>
        <fullName evidence="1">Uncharacterized protein</fullName>
    </submittedName>
</protein>
<evidence type="ECO:0000313" key="2">
    <source>
        <dbReference type="Proteomes" id="UP000020595"/>
    </source>
</evidence>